<evidence type="ECO:0000256" key="6">
    <source>
        <dbReference type="ARBA" id="ARBA00023098"/>
    </source>
</evidence>
<proteinExistence type="inferred from homology"/>
<comment type="catalytic activity">
    <reaction evidence="7">
        <text>a lipid X + a UDP-2-N,3-O-bis[(3R)-3-hydroxyacyl]-alpha-D-glucosamine = a lipid A disaccharide + UDP + H(+)</text>
        <dbReference type="Rhea" id="RHEA:67828"/>
        <dbReference type="ChEBI" id="CHEBI:15378"/>
        <dbReference type="ChEBI" id="CHEBI:58223"/>
        <dbReference type="ChEBI" id="CHEBI:137748"/>
        <dbReference type="ChEBI" id="CHEBI:176338"/>
        <dbReference type="ChEBI" id="CHEBI:176343"/>
        <dbReference type="EC" id="2.4.1.182"/>
    </reaction>
</comment>
<gene>
    <name evidence="8" type="ORF">MNBD_GAMMA01-449</name>
</gene>
<dbReference type="HAMAP" id="MF_00392">
    <property type="entry name" value="LpxB"/>
    <property type="match status" value="1"/>
</dbReference>
<dbReference type="Pfam" id="PF02684">
    <property type="entry name" value="LpxB"/>
    <property type="match status" value="1"/>
</dbReference>
<dbReference type="NCBIfam" id="TIGR00215">
    <property type="entry name" value="lpxB"/>
    <property type="match status" value="1"/>
</dbReference>
<dbReference type="GO" id="GO:0009245">
    <property type="term" value="P:lipid A biosynthetic process"/>
    <property type="evidence" value="ECO:0007669"/>
    <property type="project" value="UniProtKB-KW"/>
</dbReference>
<dbReference type="EC" id="2.4.1.182" evidence="1"/>
<dbReference type="PANTHER" id="PTHR30372:SF4">
    <property type="entry name" value="LIPID-A-DISACCHARIDE SYNTHASE, MITOCHONDRIAL-RELATED"/>
    <property type="match status" value="1"/>
</dbReference>
<dbReference type="GO" id="GO:0008915">
    <property type="term" value="F:lipid-A-disaccharide synthase activity"/>
    <property type="evidence" value="ECO:0007669"/>
    <property type="project" value="UniProtKB-EC"/>
</dbReference>
<dbReference type="PANTHER" id="PTHR30372">
    <property type="entry name" value="LIPID-A-DISACCHARIDE SYNTHASE"/>
    <property type="match status" value="1"/>
</dbReference>
<sequence>MHQQKIKIAIIAGEDSGDLLGADLIENLLTLNPNIEFIGVGGNKMEAAGLQLISANTEFAIMGFAEVISKLPKLLILRRRIIKEIIAAKPDLFIGIDAPDLNFPIGKKLKNQGIKIIHYVSPSIWAWRPKRAVKISKLTDLVLTLFPFEPKYYQEVGGTALFVGHPMAQNIGLIIDKDQVKKSIGLDTGKPVLAVLPGSRSNELKAHTDIFLKTALKLKAHNSDLQIISANTSRQKMQFIQESANRNNLEIKIIQDATTVLQASDLALLASGTVALEAMLCKTPMVVGYRISAITYSIVKTFKMLLLPYYSLPNILYGGFLVPEVLQNNMTVDNLYQQLYPLLQPTEQTELVNEFTRLHQDLLSPDTSAAKAVMEFLKC</sequence>
<dbReference type="InterPro" id="IPR003835">
    <property type="entry name" value="Glyco_trans_19"/>
</dbReference>
<keyword evidence="6" id="KW-0443">Lipid metabolism</keyword>
<dbReference type="EMBL" id="UOEW01000071">
    <property type="protein sequence ID" value="VAW34509.1"/>
    <property type="molecule type" value="Genomic_DNA"/>
</dbReference>
<dbReference type="CDD" id="cd01635">
    <property type="entry name" value="Glycosyltransferase_GTB-type"/>
    <property type="match status" value="1"/>
</dbReference>
<accession>A0A3B0VCE1</accession>
<evidence type="ECO:0000256" key="1">
    <source>
        <dbReference type="ARBA" id="ARBA00012687"/>
    </source>
</evidence>
<reference evidence="8" key="1">
    <citation type="submission" date="2018-06" db="EMBL/GenBank/DDBJ databases">
        <authorList>
            <person name="Zhirakovskaya E."/>
        </authorList>
    </citation>
    <scope>NUCLEOTIDE SEQUENCE</scope>
</reference>
<dbReference type="Gene3D" id="3.40.50.2000">
    <property type="entry name" value="Glycogen Phosphorylase B"/>
    <property type="match status" value="1"/>
</dbReference>
<keyword evidence="5 8" id="KW-0808">Transferase</keyword>
<dbReference type="AlphaFoldDB" id="A0A3B0VCE1"/>
<keyword evidence="2" id="KW-0444">Lipid biosynthesis</keyword>
<keyword evidence="4 8" id="KW-0328">Glycosyltransferase</keyword>
<evidence type="ECO:0000313" key="8">
    <source>
        <dbReference type="EMBL" id="VAW34509.1"/>
    </source>
</evidence>
<evidence type="ECO:0000256" key="3">
    <source>
        <dbReference type="ARBA" id="ARBA00022556"/>
    </source>
</evidence>
<protein>
    <recommendedName>
        <fullName evidence="1">lipid-A-disaccharide synthase</fullName>
        <ecNumber evidence="1">2.4.1.182</ecNumber>
    </recommendedName>
</protein>
<keyword evidence="3" id="KW-0441">Lipid A biosynthesis</keyword>
<evidence type="ECO:0000256" key="2">
    <source>
        <dbReference type="ARBA" id="ARBA00022516"/>
    </source>
</evidence>
<dbReference type="GO" id="GO:0016020">
    <property type="term" value="C:membrane"/>
    <property type="evidence" value="ECO:0007669"/>
    <property type="project" value="GOC"/>
</dbReference>
<evidence type="ECO:0000256" key="7">
    <source>
        <dbReference type="ARBA" id="ARBA00048975"/>
    </source>
</evidence>
<evidence type="ECO:0000256" key="4">
    <source>
        <dbReference type="ARBA" id="ARBA00022676"/>
    </source>
</evidence>
<evidence type="ECO:0000256" key="5">
    <source>
        <dbReference type="ARBA" id="ARBA00022679"/>
    </source>
</evidence>
<organism evidence="8">
    <name type="scientific">hydrothermal vent metagenome</name>
    <dbReference type="NCBI Taxonomy" id="652676"/>
    <lineage>
        <taxon>unclassified sequences</taxon>
        <taxon>metagenomes</taxon>
        <taxon>ecological metagenomes</taxon>
    </lineage>
</organism>
<dbReference type="SUPFAM" id="SSF53756">
    <property type="entry name" value="UDP-Glycosyltransferase/glycogen phosphorylase"/>
    <property type="match status" value="1"/>
</dbReference>
<dbReference type="GO" id="GO:0005543">
    <property type="term" value="F:phospholipid binding"/>
    <property type="evidence" value="ECO:0007669"/>
    <property type="project" value="TreeGrafter"/>
</dbReference>
<name>A0A3B0VCE1_9ZZZZ</name>